<dbReference type="OrthoDB" id="9766496at2"/>
<sequence>MMSKAKPLVFIMMGLALGYVCHRLSLLYDELNHLPVLDRWAYLLMNGQDEIAAKPWVFDFTLGSSLWFLAGLGAMGLTYLYTTSGAKVYREGQEYGSARFGTKQESQAFASKNPFLDTILAKTVRLTLLEKKRPKFDRNKNLVVIGGSGAGKTFRFVTANLIQANCSNIVVDPKDHLPQKTGKFFLKAGYQIKILDLVSMMTSNGFNPFRYVETENDLNRMLTVYFNNTKGNGSRSDPFWDEASMTLVRAIASYLVDFYNPPKTRAQLMEEARLSKKERKALQAKEKQDLEDRRKRGRYPSFAEISKLIKLLHKADGAEKSVLEVMFERYAKTYGTENFTMRNWADFQNYKDKTLDSVIAVTTAKFALFNIQSVIDLTKTDTMDIKSWGIQKTMVYLVIPDNDSTFRFLSALFFSTVFSTLTRQADVDFKGKLPIHVRAYLDEFANVGEIPDFAELTSTVRSRNISLVPILQNIAQLQGLYKEKDAWKTILGNCDSLLYLGGNDEEIFKFMSALLGKQTIDVRNTSRSFGQTGSGSLSHQKIARDLMTPDEVGNMDRGDCLVRIANTPTFYAKKYDPFKHPNWQYLADEEGDDWWWEPDLALTGEPPLDLRGHRVRNLSQDPRFTAILKQK</sequence>
<proteinExistence type="inferred from homology"/>
<dbReference type="Proteomes" id="UP000317430">
    <property type="component" value="Unassembled WGS sequence"/>
</dbReference>
<dbReference type="EMBL" id="VOHL01000001">
    <property type="protein sequence ID" value="TWS98843.1"/>
    <property type="molecule type" value="Genomic_DNA"/>
</dbReference>
<dbReference type="SUPFAM" id="SSF52540">
    <property type="entry name" value="P-loop containing nucleoside triphosphate hydrolases"/>
    <property type="match status" value="1"/>
</dbReference>
<evidence type="ECO:0000313" key="7">
    <source>
        <dbReference type="EMBL" id="TWS98843.1"/>
    </source>
</evidence>
<keyword evidence="6" id="KW-0472">Membrane</keyword>
<comment type="similarity">
    <text evidence="2">Belongs to the VirD4/TraG family.</text>
</comment>
<keyword evidence="8" id="KW-1185">Reference proteome</keyword>
<dbReference type="AlphaFoldDB" id="A0A5C5SFC6"/>
<dbReference type="NCBIfam" id="NF045973">
    <property type="entry name" value="conju_CD1115"/>
    <property type="match status" value="1"/>
</dbReference>
<comment type="caution">
    <text evidence="7">The sequence shown here is derived from an EMBL/GenBank/DDBJ whole genome shotgun (WGS) entry which is preliminary data.</text>
</comment>
<protein>
    <submittedName>
        <fullName evidence="7">Type IV secretory system conjugative DNA transfer family protein</fullName>
    </submittedName>
</protein>
<evidence type="ECO:0000256" key="2">
    <source>
        <dbReference type="ARBA" id="ARBA00008806"/>
    </source>
</evidence>
<evidence type="ECO:0000313" key="8">
    <source>
        <dbReference type="Proteomes" id="UP000317430"/>
    </source>
</evidence>
<evidence type="ECO:0000256" key="3">
    <source>
        <dbReference type="ARBA" id="ARBA00022475"/>
    </source>
</evidence>
<dbReference type="InterPro" id="IPR027417">
    <property type="entry name" value="P-loop_NTPase"/>
</dbReference>
<comment type="subcellular location">
    <subcellularLocation>
        <location evidence="1">Cell membrane</location>
        <topology evidence="1">Multi-pass membrane protein</topology>
    </subcellularLocation>
</comment>
<organism evidence="7 8">
    <name type="scientific">Streptococcus cuniculipharyngis</name>
    <dbReference type="NCBI Taxonomy" id="1562651"/>
    <lineage>
        <taxon>Bacteria</taxon>
        <taxon>Bacillati</taxon>
        <taxon>Bacillota</taxon>
        <taxon>Bacilli</taxon>
        <taxon>Lactobacillales</taxon>
        <taxon>Streptococcaceae</taxon>
        <taxon>Streptococcus</taxon>
    </lineage>
</organism>
<keyword evidence="3" id="KW-1003">Cell membrane</keyword>
<dbReference type="Pfam" id="PF02534">
    <property type="entry name" value="T4SS-DNA_transf"/>
    <property type="match status" value="1"/>
</dbReference>
<accession>A0A5C5SFC6</accession>
<keyword evidence="4" id="KW-0812">Transmembrane</keyword>
<dbReference type="Gene3D" id="3.40.50.300">
    <property type="entry name" value="P-loop containing nucleotide triphosphate hydrolases"/>
    <property type="match status" value="1"/>
</dbReference>
<evidence type="ECO:0000256" key="6">
    <source>
        <dbReference type="ARBA" id="ARBA00023136"/>
    </source>
</evidence>
<dbReference type="InterPro" id="IPR003688">
    <property type="entry name" value="TraG/VirD4"/>
</dbReference>
<dbReference type="PANTHER" id="PTHR37937">
    <property type="entry name" value="CONJUGATIVE TRANSFER: DNA TRANSPORT"/>
    <property type="match status" value="1"/>
</dbReference>
<dbReference type="GO" id="GO:0005886">
    <property type="term" value="C:plasma membrane"/>
    <property type="evidence" value="ECO:0007669"/>
    <property type="project" value="UniProtKB-SubCell"/>
</dbReference>
<dbReference type="CDD" id="cd01127">
    <property type="entry name" value="TrwB_TraG_TraD_VirD4"/>
    <property type="match status" value="1"/>
</dbReference>
<name>A0A5C5SFC6_9STRE</name>
<dbReference type="InterPro" id="IPR051539">
    <property type="entry name" value="T4SS-coupling_protein"/>
</dbReference>
<gene>
    <name evidence="7" type="ORF">FRX57_01115</name>
</gene>
<dbReference type="PANTHER" id="PTHR37937:SF1">
    <property type="entry name" value="CONJUGATIVE TRANSFER: DNA TRANSPORT"/>
    <property type="match status" value="1"/>
</dbReference>
<evidence type="ECO:0000256" key="5">
    <source>
        <dbReference type="ARBA" id="ARBA00022989"/>
    </source>
</evidence>
<reference evidence="7 8" key="1">
    <citation type="submission" date="2019-08" db="EMBL/GenBank/DDBJ databases">
        <authorList>
            <person name="Lei W."/>
        </authorList>
    </citation>
    <scope>NUCLEOTIDE SEQUENCE [LARGE SCALE GENOMIC DNA]</scope>
    <source>
        <strain evidence="7 8">CCUG 66496</strain>
    </source>
</reference>
<keyword evidence="5" id="KW-1133">Transmembrane helix</keyword>
<evidence type="ECO:0000256" key="1">
    <source>
        <dbReference type="ARBA" id="ARBA00004651"/>
    </source>
</evidence>
<evidence type="ECO:0000256" key="4">
    <source>
        <dbReference type="ARBA" id="ARBA00022692"/>
    </source>
</evidence>